<reference evidence="5 6" key="1">
    <citation type="journal article" date="2018" name="Sci. Rep.">
        <title>Raphidocelis subcapitata (=Pseudokirchneriella subcapitata) provides an insight into genome evolution and environmental adaptations in the Sphaeropleales.</title>
        <authorList>
            <person name="Suzuki S."/>
            <person name="Yamaguchi H."/>
            <person name="Nakajima N."/>
            <person name="Kawachi M."/>
        </authorList>
    </citation>
    <scope>NUCLEOTIDE SEQUENCE [LARGE SCALE GENOMIC DNA]</scope>
    <source>
        <strain evidence="5 6">NIES-35</strain>
    </source>
</reference>
<accession>A0A2V0P9D7</accession>
<protein>
    <recommendedName>
        <fullName evidence="4">BTB domain-containing protein</fullName>
    </recommendedName>
</protein>
<dbReference type="PROSITE" id="PS50097">
    <property type="entry name" value="BTB"/>
    <property type="match status" value="1"/>
</dbReference>
<dbReference type="InterPro" id="IPR000210">
    <property type="entry name" value="BTB/POZ_dom"/>
</dbReference>
<evidence type="ECO:0000256" key="1">
    <source>
        <dbReference type="ARBA" id="ARBA00004906"/>
    </source>
</evidence>
<comment type="pathway">
    <text evidence="1">Protein modification; protein ubiquitination.</text>
</comment>
<evidence type="ECO:0000313" key="5">
    <source>
        <dbReference type="EMBL" id="GBF96456.1"/>
    </source>
</evidence>
<dbReference type="InParanoid" id="A0A2V0P9D7"/>
<dbReference type="CDD" id="cd18186">
    <property type="entry name" value="BTB_POZ_ZBTB_KLHL-like"/>
    <property type="match status" value="1"/>
</dbReference>
<name>A0A2V0P9D7_9CHLO</name>
<dbReference type="PANTHER" id="PTHR24413">
    <property type="entry name" value="SPECKLE-TYPE POZ PROTEIN"/>
    <property type="match status" value="1"/>
</dbReference>
<dbReference type="SMART" id="SM00225">
    <property type="entry name" value="BTB"/>
    <property type="match status" value="1"/>
</dbReference>
<evidence type="ECO:0000259" key="4">
    <source>
        <dbReference type="PROSITE" id="PS50097"/>
    </source>
</evidence>
<sequence length="545" mass="55734">MDAPPAEAPFVVEVCGAAEPEPIVVAPTDVDLGDLATWLSPAPRSCRGRAPSVTFPLCPSAAPTAARGPGLAELARLVAADDGGSGGGDGGGSGPGAPEVVVFRVQFTADEAAPQPGCHSAVVLIYALRGGEERPVASGRAPPARPAARVPAAALRALLAEGWGLRATVCVADLDAPIPAGLQLPVPPAGHGAFQYAPLLDGPFADATVVAGGREWRVHRAVLAALSPAFHAALGGGMVEAATAQIAIGNADPAVVELLIKHIYAHAGSVSLAEAPELQALAARYLLRSSLARHLLALLAAPRFAPEALAPLLPLAARWCGEACELSLFDQAAAALGKLRAAPEFAAWPIECVERVLRRVPAAAALEAAAQWVAARGEGPAGSGEFEAPAEATSEGEAEAEAATGGAPGAPAPSGQAGSFPGAGLPRAAARDWLRLVDAIDWQSASLLELRAAESASERLLGPEAARAPPLRDRLLAGYRALAGRQAEELLRRAEALEAAEQDREELQERVALLESRVEQWQAAAGAPVGYAEPPALARLRNRVL</sequence>
<dbReference type="STRING" id="307507.A0A2V0P9D7"/>
<keyword evidence="2" id="KW-0175">Coiled coil</keyword>
<keyword evidence="6" id="KW-1185">Reference proteome</keyword>
<dbReference type="InterPro" id="IPR011333">
    <property type="entry name" value="SKP1/BTB/POZ_sf"/>
</dbReference>
<proteinExistence type="predicted"/>
<gene>
    <name evidence="5" type="ORF">Rsub_09255</name>
</gene>
<feature type="compositionally biased region" description="Low complexity" evidence="3">
    <location>
        <begin position="412"/>
        <end position="422"/>
    </location>
</feature>
<dbReference type="OrthoDB" id="545000at2759"/>
<dbReference type="Proteomes" id="UP000247498">
    <property type="component" value="Unassembled WGS sequence"/>
</dbReference>
<feature type="region of interest" description="Disordered" evidence="3">
    <location>
        <begin position="380"/>
        <end position="422"/>
    </location>
</feature>
<evidence type="ECO:0000256" key="3">
    <source>
        <dbReference type="SAM" id="MobiDB-lite"/>
    </source>
</evidence>
<organism evidence="5 6">
    <name type="scientific">Raphidocelis subcapitata</name>
    <dbReference type="NCBI Taxonomy" id="307507"/>
    <lineage>
        <taxon>Eukaryota</taxon>
        <taxon>Viridiplantae</taxon>
        <taxon>Chlorophyta</taxon>
        <taxon>core chlorophytes</taxon>
        <taxon>Chlorophyceae</taxon>
        <taxon>CS clade</taxon>
        <taxon>Sphaeropleales</taxon>
        <taxon>Selenastraceae</taxon>
        <taxon>Raphidocelis</taxon>
    </lineage>
</organism>
<feature type="domain" description="BTB" evidence="4">
    <location>
        <begin position="205"/>
        <end position="272"/>
    </location>
</feature>
<feature type="coiled-coil region" evidence="2">
    <location>
        <begin position="480"/>
        <end position="524"/>
    </location>
</feature>
<comment type="caution">
    <text evidence="5">The sequence shown here is derived from an EMBL/GenBank/DDBJ whole genome shotgun (WGS) entry which is preliminary data.</text>
</comment>
<evidence type="ECO:0000256" key="2">
    <source>
        <dbReference type="SAM" id="Coils"/>
    </source>
</evidence>
<evidence type="ECO:0000313" key="6">
    <source>
        <dbReference type="Proteomes" id="UP000247498"/>
    </source>
</evidence>
<dbReference type="SUPFAM" id="SSF54695">
    <property type="entry name" value="POZ domain"/>
    <property type="match status" value="1"/>
</dbReference>
<dbReference type="Pfam" id="PF00651">
    <property type="entry name" value="BTB"/>
    <property type="match status" value="1"/>
</dbReference>
<dbReference type="AlphaFoldDB" id="A0A2V0P9D7"/>
<dbReference type="EMBL" id="BDRX01000080">
    <property type="protein sequence ID" value="GBF96456.1"/>
    <property type="molecule type" value="Genomic_DNA"/>
</dbReference>
<dbReference type="Gene3D" id="3.30.710.10">
    <property type="entry name" value="Potassium Channel Kv1.1, Chain A"/>
    <property type="match status" value="1"/>
</dbReference>